<feature type="compositionally biased region" description="Acidic residues" evidence="1">
    <location>
        <begin position="82"/>
        <end position="97"/>
    </location>
</feature>
<feature type="region of interest" description="Disordered" evidence="1">
    <location>
        <begin position="1"/>
        <end position="102"/>
    </location>
</feature>
<dbReference type="InterPro" id="IPR000048">
    <property type="entry name" value="IQ_motif_EF-hand-BS"/>
</dbReference>
<evidence type="ECO:0000313" key="3">
    <source>
        <dbReference type="WBParaSite" id="PgR023_g061_t01"/>
    </source>
</evidence>
<evidence type="ECO:0000313" key="2">
    <source>
        <dbReference type="Proteomes" id="UP000887569"/>
    </source>
</evidence>
<dbReference type="WBParaSite" id="PgR023_g061_t01">
    <property type="protein sequence ID" value="PgR023_g061_t01"/>
    <property type="gene ID" value="PgR023_g061"/>
</dbReference>
<dbReference type="PROSITE" id="PS50096">
    <property type="entry name" value="IQ"/>
    <property type="match status" value="1"/>
</dbReference>
<dbReference type="Proteomes" id="UP000887569">
    <property type="component" value="Unplaced"/>
</dbReference>
<reference evidence="3" key="1">
    <citation type="submission" date="2022-11" db="UniProtKB">
        <authorList>
            <consortium name="WormBaseParasite"/>
        </authorList>
    </citation>
    <scope>IDENTIFICATION</scope>
</reference>
<keyword evidence="2" id="KW-1185">Reference proteome</keyword>
<proteinExistence type="predicted"/>
<evidence type="ECO:0000256" key="1">
    <source>
        <dbReference type="SAM" id="MobiDB-lite"/>
    </source>
</evidence>
<accession>A0A915B4A3</accession>
<name>A0A915B4A3_PARUN</name>
<feature type="compositionally biased region" description="Basic and acidic residues" evidence="1">
    <location>
        <begin position="21"/>
        <end position="40"/>
    </location>
</feature>
<feature type="compositionally biased region" description="Basic and acidic residues" evidence="1">
    <location>
        <begin position="60"/>
        <end position="81"/>
    </location>
</feature>
<dbReference type="AlphaFoldDB" id="A0A915B4A3"/>
<sequence>KSADWEGEAALSRGGRQPSRQRVDSKPEQENEYIVHDGETTRTTTSRQQDDGGDCTFQARADESHGMVAESKREASNRDGTDDIDEGIESVDNSTDDESQRNRAATTIQAYFRGYRVRQQLQQAKEVMRQEE</sequence>
<protein>
    <submittedName>
        <fullName evidence="3">Uncharacterized protein</fullName>
    </submittedName>
</protein>
<organism evidence="2 3">
    <name type="scientific">Parascaris univalens</name>
    <name type="common">Nematode worm</name>
    <dbReference type="NCBI Taxonomy" id="6257"/>
    <lineage>
        <taxon>Eukaryota</taxon>
        <taxon>Metazoa</taxon>
        <taxon>Ecdysozoa</taxon>
        <taxon>Nematoda</taxon>
        <taxon>Chromadorea</taxon>
        <taxon>Rhabditida</taxon>
        <taxon>Spirurina</taxon>
        <taxon>Ascaridomorpha</taxon>
        <taxon>Ascaridoidea</taxon>
        <taxon>Ascarididae</taxon>
        <taxon>Parascaris</taxon>
    </lineage>
</organism>
<dbReference type="SMART" id="SM00015">
    <property type="entry name" value="IQ"/>
    <property type="match status" value="1"/>
</dbReference>
<dbReference type="CDD" id="cd23767">
    <property type="entry name" value="IQCD"/>
    <property type="match status" value="1"/>
</dbReference>
<dbReference type="Gene3D" id="1.20.5.190">
    <property type="match status" value="1"/>
</dbReference>
<dbReference type="Pfam" id="PF00612">
    <property type="entry name" value="IQ"/>
    <property type="match status" value="1"/>
</dbReference>